<dbReference type="Proteomes" id="UP000478208">
    <property type="component" value="Unassembled WGS sequence"/>
</dbReference>
<organism evidence="2 3">
    <name type="scientific">Winogradskyella endarachnes</name>
    <dbReference type="NCBI Taxonomy" id="2681965"/>
    <lineage>
        <taxon>Bacteria</taxon>
        <taxon>Pseudomonadati</taxon>
        <taxon>Bacteroidota</taxon>
        <taxon>Flavobacteriia</taxon>
        <taxon>Flavobacteriales</taxon>
        <taxon>Flavobacteriaceae</taxon>
        <taxon>Winogradskyella</taxon>
    </lineage>
</organism>
<feature type="transmembrane region" description="Helical" evidence="1">
    <location>
        <begin position="20"/>
        <end position="40"/>
    </location>
</feature>
<evidence type="ECO:0000313" key="3">
    <source>
        <dbReference type="Proteomes" id="UP000478208"/>
    </source>
</evidence>
<reference evidence="2 3" key="1">
    <citation type="submission" date="2019-12" db="EMBL/GenBank/DDBJ databases">
        <authorList>
            <person name="Li J."/>
        </authorList>
    </citation>
    <scope>NUCLEOTIDE SEQUENCE [LARGE SCALE GENOMIC DNA]</scope>
    <source>
        <strain evidence="2 3">HL2-2</strain>
    </source>
</reference>
<proteinExistence type="predicted"/>
<keyword evidence="1" id="KW-1133">Transmembrane helix</keyword>
<sequence>MLIILHYSDFYFNKYIMKKIYSYIGVFMLILTLTIFFLYIKNTNNKSKATNQSLYSLKVIENKDSWIYEIYKNDTMFIRQEYIPSAKGKQSFKTKEDAKKIGNLVVSKLSKNVFPVISKNDLINNNINFENK</sequence>
<keyword evidence="1" id="KW-0812">Transmembrane</keyword>
<name>A0A6L6U8D9_9FLAO</name>
<keyword evidence="3" id="KW-1185">Reference proteome</keyword>
<dbReference type="InterPro" id="IPR032593">
    <property type="entry name" value="DUF4907"/>
</dbReference>
<protein>
    <submittedName>
        <fullName evidence="2">DUF4907 domain-containing protein</fullName>
    </submittedName>
</protein>
<dbReference type="Pfam" id="PF16250">
    <property type="entry name" value="DUF4907"/>
    <property type="match status" value="1"/>
</dbReference>
<accession>A0A6L6U8D9</accession>
<keyword evidence="1" id="KW-0472">Membrane</keyword>
<gene>
    <name evidence="2" type="ORF">GN138_01805</name>
</gene>
<evidence type="ECO:0000256" key="1">
    <source>
        <dbReference type="SAM" id="Phobius"/>
    </source>
</evidence>
<dbReference type="EMBL" id="WOWS01000001">
    <property type="protein sequence ID" value="MUU77167.1"/>
    <property type="molecule type" value="Genomic_DNA"/>
</dbReference>
<evidence type="ECO:0000313" key="2">
    <source>
        <dbReference type="EMBL" id="MUU77167.1"/>
    </source>
</evidence>
<comment type="caution">
    <text evidence="2">The sequence shown here is derived from an EMBL/GenBank/DDBJ whole genome shotgun (WGS) entry which is preliminary data.</text>
</comment>
<dbReference type="AlphaFoldDB" id="A0A6L6U8D9"/>